<dbReference type="Gene3D" id="3.40.50.300">
    <property type="entry name" value="P-loop containing nucleotide triphosphate hydrolases"/>
    <property type="match status" value="2"/>
</dbReference>
<keyword evidence="1" id="KW-0378">Hydrolase</keyword>
<dbReference type="PANTHER" id="PTHR11070">
    <property type="entry name" value="UVRD / RECB / PCRA DNA HELICASE FAMILY MEMBER"/>
    <property type="match status" value="1"/>
</dbReference>
<keyword evidence="2" id="KW-1185">Reference proteome</keyword>
<dbReference type="OrthoDB" id="1742800at2"/>
<dbReference type="InterPro" id="IPR000212">
    <property type="entry name" value="DNA_helicase_UvrD/REP"/>
</dbReference>
<name>A0A2P7Q1T7_9FIRM</name>
<comment type="caution">
    <text evidence="1">The sequence shown here is derived from an EMBL/GenBank/DDBJ whole genome shotgun (WGS) entry which is preliminary data.</text>
</comment>
<keyword evidence="1" id="KW-0067">ATP-binding</keyword>
<proteinExistence type="predicted"/>
<sequence length="591" mass="69030">MKNYMSIVSNLEALKLKDIEKKIYHNARDSDFLIPKVIPFKGVNTDMLYIRDNSMVFIKFMDTTEDLFSFLDEEILEVMKEEYDLLSRKMKKTYPDISYNYIFLMPNIESIEDKYDMDEFVDKHILVGEELKDLLRDRDNIKKYMGSENKEIELSMYIYGICSEYFAITKGVNLNPFMKKISFKHDSLEYKICMMEEKQISDIASANYGNHLIAGGSGTGKSSLLLGRAIKLSKIYPHHKFLILAFTKQQLNMYKEMLEILKVDTSNIEVFTFSSFIFKLAKANNLVVDYNLLKKNYDKSFINIMKQINNSMKNKKMYKGIFVDEAENLTEEEILLINEFLYSTKNIFNVSVCKAYNINNNLNIFKCNLDALEYEDELYLENNYSQSEEVTEFINAYCDRANSFMSGLRDNISHDIFMKTKPTWKSHREVNIVRVEDLDDQISSVIWEIQHMVNDLGYALEDIAIVYPYNKKRLKNGKTIYFQYMLRKSLEEMGINYMFADDTVSNITPKDGVTISNIYSIKSLSYKVVIVCELEMLYNHTISPESQDYLINDFAGDLNKVYTAMTRAEESLSIIISYTEENSDIIKVLSE</sequence>
<dbReference type="GO" id="GO:0003677">
    <property type="term" value="F:DNA binding"/>
    <property type="evidence" value="ECO:0007669"/>
    <property type="project" value="InterPro"/>
</dbReference>
<dbReference type="Pfam" id="PF13245">
    <property type="entry name" value="AAA_19"/>
    <property type="match status" value="1"/>
</dbReference>
<dbReference type="AlphaFoldDB" id="A0A2P7Q1T7"/>
<evidence type="ECO:0000313" key="1">
    <source>
        <dbReference type="EMBL" id="PSJ31922.1"/>
    </source>
</evidence>
<protein>
    <submittedName>
        <fullName evidence="1">DNA helicase</fullName>
    </submittedName>
</protein>
<keyword evidence="1" id="KW-0347">Helicase</keyword>
<dbReference type="GO" id="GO:0043138">
    <property type="term" value="F:3'-5' DNA helicase activity"/>
    <property type="evidence" value="ECO:0007669"/>
    <property type="project" value="TreeGrafter"/>
</dbReference>
<dbReference type="GO" id="GO:0000725">
    <property type="term" value="P:recombinational repair"/>
    <property type="evidence" value="ECO:0007669"/>
    <property type="project" value="TreeGrafter"/>
</dbReference>
<dbReference type="Proteomes" id="UP000241434">
    <property type="component" value="Unassembled WGS sequence"/>
</dbReference>
<dbReference type="PANTHER" id="PTHR11070:SF2">
    <property type="entry name" value="ATP-DEPENDENT DNA HELICASE SRS2"/>
    <property type="match status" value="1"/>
</dbReference>
<dbReference type="GO" id="GO:0005524">
    <property type="term" value="F:ATP binding"/>
    <property type="evidence" value="ECO:0007669"/>
    <property type="project" value="InterPro"/>
</dbReference>
<dbReference type="RefSeq" id="WP_106776687.1">
    <property type="nucleotide sequence ID" value="NZ_JYGE01000003.1"/>
</dbReference>
<evidence type="ECO:0000313" key="2">
    <source>
        <dbReference type="Proteomes" id="UP000241434"/>
    </source>
</evidence>
<dbReference type="SUPFAM" id="SSF52540">
    <property type="entry name" value="P-loop containing nucleoside triphosphate hydrolases"/>
    <property type="match status" value="1"/>
</dbReference>
<gene>
    <name evidence="1" type="ORF">UF10_04785</name>
</gene>
<organism evidence="1 2">
    <name type="scientific">Peptostreptococcus russellii</name>
    <dbReference type="NCBI Taxonomy" id="215200"/>
    <lineage>
        <taxon>Bacteria</taxon>
        <taxon>Bacillati</taxon>
        <taxon>Bacillota</taxon>
        <taxon>Clostridia</taxon>
        <taxon>Peptostreptococcales</taxon>
        <taxon>Peptostreptococcaceae</taxon>
        <taxon>Peptostreptococcus</taxon>
    </lineage>
</organism>
<dbReference type="EMBL" id="JYGE01000003">
    <property type="protein sequence ID" value="PSJ31922.1"/>
    <property type="molecule type" value="Genomic_DNA"/>
</dbReference>
<dbReference type="InterPro" id="IPR027417">
    <property type="entry name" value="P-loop_NTPase"/>
</dbReference>
<accession>A0A2P7Q1T7</accession>
<reference evidence="1" key="1">
    <citation type="thesis" date="2015" institute="Rutgers" country="The State University of New Jersey, 14 College Farm Rd., New Brunswick, NJ, USA">
        <title>Ammonia toxicity in bacteria and its implications for treatment of and resource recovery from highly nitrogenous organic wastes.</title>
        <authorList>
            <person name="Luther A.K."/>
        </authorList>
    </citation>
    <scope>NUCLEOTIDE SEQUENCE</scope>
    <source>
        <strain evidence="1">RT-10B</strain>
    </source>
</reference>
<keyword evidence="1" id="KW-0547">Nucleotide-binding</keyword>